<dbReference type="Pfam" id="PF03108">
    <property type="entry name" value="DBD_Tnp_Mut"/>
    <property type="match status" value="1"/>
</dbReference>
<evidence type="ECO:0000256" key="2">
    <source>
        <dbReference type="ARBA" id="ARBA00022771"/>
    </source>
</evidence>
<dbReference type="InterPro" id="IPR018289">
    <property type="entry name" value="MULE_transposase_dom"/>
</dbReference>
<dbReference type="AlphaFoldDB" id="A0AAV0EBE2"/>
<dbReference type="GO" id="GO:0008270">
    <property type="term" value="F:zinc ion binding"/>
    <property type="evidence" value="ECO:0007669"/>
    <property type="project" value="UniProtKB-KW"/>
</dbReference>
<evidence type="ECO:0000313" key="7">
    <source>
        <dbReference type="Proteomes" id="UP001152523"/>
    </source>
</evidence>
<protein>
    <recommendedName>
        <fullName evidence="5">SWIM-type domain-containing protein</fullName>
    </recommendedName>
</protein>
<sequence>MEQLMVTVLFDGRWNTEKRFLAHSTHGLLLEVDGSYSNLLFALREMLNLGNDVDIKAISYQIDKAFHPTTIDSDQSLKFYVKLKETKKDDVTSYPLCVQIRKEDNRVGEKFDGLNESRSAISNSELDLNGPAEEVFVPLQLEYENSSGGNEILYEKVTHTNRPLISWMIDGENGSVVGMDTTLRMNGLYPTKELLKETLQLYAIQNKFQFRTKTSHPGVLHVVCIGKKCKWAVRGVRIEGTDSFEVRRFNSVHTCPIDCRMSGNRQATANIIGKLIKHQYMDASRKPYAPKSIMSDLGRQLGLNLTYKKAWSGKEKALRLLTGTASESYQKLPLLCYMIRKTNPDSLISLDTDENGNFVRMFMSLGACRKGWAACRPVISVDGAQLKAKFRGTLLSACALDANRQIFPLAFGFCDRENKRTWAWFFSKLKEAIGERPDMCMVSDRNEGLIRAASDIFPGVDHGHCVQHILGNIISKCGGKKNRVTCFFNAAARAPTIHIWDYYMRLLDAEDPKIRQYLGEIGETKWARSHIRRRRYSVVTSNNAETLNSVDGTAREYPISMLVEFLRTKLQTWFHDRRKEAHEHKSRLSPAAEEVLSNLLSDSSGMIVRPSTAYTFEVIDRSCRGYVVNLETRTCSCREFELEDFVCVHAVATIGSRGGLSCYDFVSKYYCTSAWLEAYSEAVNPLGSFSVYDVPLDTRNQVVKPPVSDKRTAGRPKTKRIPSIGEYPKRQKCGRCKEHGHNQKTCNNPIPRN</sequence>
<keyword evidence="3" id="KW-0862">Zinc</keyword>
<dbReference type="PANTHER" id="PTHR31973">
    <property type="entry name" value="POLYPROTEIN, PUTATIVE-RELATED"/>
    <property type="match status" value="1"/>
</dbReference>
<gene>
    <name evidence="6" type="ORF">CEPIT_LOCUS23589</name>
</gene>
<dbReference type="Pfam" id="PF04434">
    <property type="entry name" value="SWIM"/>
    <property type="match status" value="1"/>
</dbReference>
<evidence type="ECO:0000256" key="3">
    <source>
        <dbReference type="ARBA" id="ARBA00022833"/>
    </source>
</evidence>
<organism evidence="6 7">
    <name type="scientific">Cuscuta epithymum</name>
    <dbReference type="NCBI Taxonomy" id="186058"/>
    <lineage>
        <taxon>Eukaryota</taxon>
        <taxon>Viridiplantae</taxon>
        <taxon>Streptophyta</taxon>
        <taxon>Embryophyta</taxon>
        <taxon>Tracheophyta</taxon>
        <taxon>Spermatophyta</taxon>
        <taxon>Magnoliopsida</taxon>
        <taxon>eudicotyledons</taxon>
        <taxon>Gunneridae</taxon>
        <taxon>Pentapetalae</taxon>
        <taxon>asterids</taxon>
        <taxon>lamiids</taxon>
        <taxon>Solanales</taxon>
        <taxon>Convolvulaceae</taxon>
        <taxon>Cuscuteae</taxon>
        <taxon>Cuscuta</taxon>
        <taxon>Cuscuta subgen. Cuscuta</taxon>
    </lineage>
</organism>
<dbReference type="PANTHER" id="PTHR31973:SF113">
    <property type="entry name" value="PROTEIN FAR1-RELATED SEQUENCE 5-LIKE"/>
    <property type="match status" value="1"/>
</dbReference>
<dbReference type="Proteomes" id="UP001152523">
    <property type="component" value="Unassembled WGS sequence"/>
</dbReference>
<evidence type="ECO:0000259" key="5">
    <source>
        <dbReference type="PROSITE" id="PS50966"/>
    </source>
</evidence>
<proteinExistence type="predicted"/>
<dbReference type="InterPro" id="IPR007527">
    <property type="entry name" value="Znf_SWIM"/>
</dbReference>
<keyword evidence="2 4" id="KW-0863">Zinc-finger</keyword>
<accession>A0AAV0EBE2</accession>
<evidence type="ECO:0000256" key="1">
    <source>
        <dbReference type="ARBA" id="ARBA00022723"/>
    </source>
</evidence>
<dbReference type="SMART" id="SM00575">
    <property type="entry name" value="ZnF_PMZ"/>
    <property type="match status" value="1"/>
</dbReference>
<evidence type="ECO:0000313" key="6">
    <source>
        <dbReference type="EMBL" id="CAH9121297.1"/>
    </source>
</evidence>
<keyword evidence="7" id="KW-1185">Reference proteome</keyword>
<evidence type="ECO:0000256" key="4">
    <source>
        <dbReference type="PROSITE-ProRule" id="PRU00325"/>
    </source>
</evidence>
<dbReference type="InterPro" id="IPR006564">
    <property type="entry name" value="Znf_PMZ"/>
</dbReference>
<reference evidence="6" key="1">
    <citation type="submission" date="2022-07" db="EMBL/GenBank/DDBJ databases">
        <authorList>
            <person name="Macas J."/>
            <person name="Novak P."/>
            <person name="Neumann P."/>
        </authorList>
    </citation>
    <scope>NUCLEOTIDE SEQUENCE</scope>
</reference>
<dbReference type="Pfam" id="PF10551">
    <property type="entry name" value="MULE"/>
    <property type="match status" value="1"/>
</dbReference>
<feature type="domain" description="SWIM-type" evidence="5">
    <location>
        <begin position="626"/>
        <end position="658"/>
    </location>
</feature>
<name>A0AAV0EBE2_9ASTE</name>
<keyword evidence="1" id="KW-0479">Metal-binding</keyword>
<dbReference type="InterPro" id="IPR004332">
    <property type="entry name" value="Transposase_MuDR"/>
</dbReference>
<dbReference type="EMBL" id="CAMAPF010000921">
    <property type="protein sequence ID" value="CAH9121297.1"/>
    <property type="molecule type" value="Genomic_DNA"/>
</dbReference>
<dbReference type="PROSITE" id="PS50966">
    <property type="entry name" value="ZF_SWIM"/>
    <property type="match status" value="1"/>
</dbReference>
<comment type="caution">
    <text evidence="6">The sequence shown here is derived from an EMBL/GenBank/DDBJ whole genome shotgun (WGS) entry which is preliminary data.</text>
</comment>